<dbReference type="InterPro" id="IPR003340">
    <property type="entry name" value="B3_DNA-bd"/>
</dbReference>
<dbReference type="PANTHER" id="PTHR31541:SF60">
    <property type="entry name" value="TF-B3 DOMAIN-CONTAINING PROTEIN"/>
    <property type="match status" value="1"/>
</dbReference>
<evidence type="ECO:0000313" key="7">
    <source>
        <dbReference type="Proteomes" id="UP001652660"/>
    </source>
</evidence>
<dbReference type="PANTHER" id="PTHR31541">
    <property type="entry name" value="B3 DOMAIN PLANT PROTEIN-RELATED"/>
    <property type="match status" value="1"/>
</dbReference>
<dbReference type="InterPro" id="IPR015300">
    <property type="entry name" value="DNA-bd_pseudobarrel_sf"/>
</dbReference>
<organism evidence="7 8">
    <name type="scientific">Coffea arabica</name>
    <name type="common">Arabian coffee</name>
    <dbReference type="NCBI Taxonomy" id="13443"/>
    <lineage>
        <taxon>Eukaryota</taxon>
        <taxon>Viridiplantae</taxon>
        <taxon>Streptophyta</taxon>
        <taxon>Embryophyta</taxon>
        <taxon>Tracheophyta</taxon>
        <taxon>Spermatophyta</taxon>
        <taxon>Magnoliopsida</taxon>
        <taxon>eudicotyledons</taxon>
        <taxon>Gunneridae</taxon>
        <taxon>Pentapetalae</taxon>
        <taxon>asterids</taxon>
        <taxon>lamiids</taxon>
        <taxon>Gentianales</taxon>
        <taxon>Rubiaceae</taxon>
        <taxon>Ixoroideae</taxon>
        <taxon>Gardenieae complex</taxon>
        <taxon>Bertiereae - Coffeeae clade</taxon>
        <taxon>Coffeeae</taxon>
        <taxon>Coffea</taxon>
    </lineage>
</organism>
<keyword evidence="2" id="KW-0805">Transcription regulation</keyword>
<keyword evidence="7" id="KW-1185">Reference proteome</keyword>
<protein>
    <submittedName>
        <fullName evidence="8">B3 domain-containing protein At5g35780</fullName>
    </submittedName>
</protein>
<evidence type="ECO:0000256" key="5">
    <source>
        <dbReference type="ARBA" id="ARBA00023242"/>
    </source>
</evidence>
<evidence type="ECO:0000256" key="4">
    <source>
        <dbReference type="ARBA" id="ARBA00023163"/>
    </source>
</evidence>
<name>A0A6P6TZD7_COFAR</name>
<evidence type="ECO:0000313" key="8">
    <source>
        <dbReference type="RefSeq" id="XP_027083604.1"/>
    </source>
</evidence>
<evidence type="ECO:0000256" key="2">
    <source>
        <dbReference type="ARBA" id="ARBA00023015"/>
    </source>
</evidence>
<dbReference type="RefSeq" id="XP_027083604.1">
    <property type="nucleotide sequence ID" value="XM_027227803.2"/>
</dbReference>
<accession>A0A6P6TZD7</accession>
<dbReference type="GO" id="GO:0003677">
    <property type="term" value="F:DNA binding"/>
    <property type="evidence" value="ECO:0007669"/>
    <property type="project" value="UniProtKB-KW"/>
</dbReference>
<dbReference type="SUPFAM" id="SSF101936">
    <property type="entry name" value="DNA-binding pseudobarrel domain"/>
    <property type="match status" value="1"/>
</dbReference>
<gene>
    <name evidence="8" type="primary">LOC113705899</name>
</gene>
<keyword evidence="5" id="KW-0539">Nucleus</keyword>
<keyword evidence="4" id="KW-0804">Transcription</keyword>
<dbReference type="InterPro" id="IPR005508">
    <property type="entry name" value="At2g31720-like"/>
</dbReference>
<reference evidence="8" key="2">
    <citation type="submission" date="2025-08" db="UniProtKB">
        <authorList>
            <consortium name="RefSeq"/>
        </authorList>
    </citation>
    <scope>IDENTIFICATION</scope>
    <source>
        <tissue evidence="8">Leaves</tissue>
    </source>
</reference>
<reference evidence="7" key="1">
    <citation type="journal article" date="2025" name="Foods">
        <title>Unveiling the Microbial Signatures of Arabica Coffee Cherries: Insights into Ripeness Specific Diversity, Functional Traits, and Implications for Quality and Safety.</title>
        <authorList>
            <consortium name="RefSeq"/>
            <person name="Tenea G.N."/>
            <person name="Cifuentes V."/>
            <person name="Reyes P."/>
            <person name="Cevallos-Vallejos M."/>
        </authorList>
    </citation>
    <scope>NUCLEOTIDE SEQUENCE [LARGE SCALE GENOMIC DNA]</scope>
</reference>
<dbReference type="Pfam" id="PF03754">
    <property type="entry name" value="At2g31720-like"/>
    <property type="match status" value="1"/>
</dbReference>
<evidence type="ECO:0000256" key="3">
    <source>
        <dbReference type="ARBA" id="ARBA00023125"/>
    </source>
</evidence>
<dbReference type="GO" id="GO:0005634">
    <property type="term" value="C:nucleus"/>
    <property type="evidence" value="ECO:0007669"/>
    <property type="project" value="UniProtKB-SubCell"/>
</dbReference>
<dbReference type="OrthoDB" id="1060491at2759"/>
<evidence type="ECO:0000256" key="1">
    <source>
        <dbReference type="ARBA" id="ARBA00004123"/>
    </source>
</evidence>
<sequence length="329" mass="37651">MGKSSSNDDEHRLDYSSIELDPKWDKFHILVAVAELERIRFAEEEKERKRRRNISTFLKLLAEKVTEDSSIQNDSTGVTGLQLLAGKIDANFTKGKRSFRRKTGSNHTLLSEELPSAISQFDFEGKHQEDDGNHVLFSYGDIIKKPELKRLGSPSEENSTDHQEIEMPRSKKAKGKPRYPDGPSTSTICTIPEKFKNKILEFGGSEESIVFVFQKVLTETDVNTHFSRLLVPLKQIKNGFLTAEEQARFWDPNQKFGIDAIFVDPSLDEGRMNLRRWEMGKKDGKISYNFALITNWTKVVVKNGLRQGMTVHLWAFRRDLQLGFALVLV</sequence>
<dbReference type="Proteomes" id="UP001652660">
    <property type="component" value="Chromosome 8c"/>
</dbReference>
<feature type="compositionally biased region" description="Basic and acidic residues" evidence="6">
    <location>
        <begin position="159"/>
        <end position="169"/>
    </location>
</feature>
<keyword evidence="3" id="KW-0238">DNA-binding</keyword>
<dbReference type="GeneID" id="113705899"/>
<dbReference type="AlphaFoldDB" id="A0A6P6TZD7"/>
<comment type="subcellular location">
    <subcellularLocation>
        <location evidence="1">Nucleus</location>
    </subcellularLocation>
</comment>
<dbReference type="Gene3D" id="2.40.330.10">
    <property type="entry name" value="DNA-binding pseudobarrel domain"/>
    <property type="match status" value="1"/>
</dbReference>
<dbReference type="CDD" id="cd10017">
    <property type="entry name" value="B3_DNA"/>
    <property type="match status" value="1"/>
</dbReference>
<feature type="region of interest" description="Disordered" evidence="6">
    <location>
        <begin position="148"/>
        <end position="187"/>
    </location>
</feature>
<evidence type="ECO:0000256" key="6">
    <source>
        <dbReference type="SAM" id="MobiDB-lite"/>
    </source>
</evidence>
<proteinExistence type="predicted"/>